<sequence>MSDRAIYILKSVCKFDLKWNGIFTAYRVRLSYKMLFDYNLVNESAPLPESHVHSIEVTLAKFTLAQIRFFDLFINLDCKIISKINSSQRLDYLVT</sequence>
<evidence type="ECO:0000313" key="1">
    <source>
        <dbReference type="EMBL" id="RNA42770.1"/>
    </source>
</evidence>
<proteinExistence type="predicted"/>
<accession>A0A3M7T4K9</accession>
<protein>
    <submittedName>
        <fullName evidence="1">Uncharacterized protein</fullName>
    </submittedName>
</protein>
<name>A0A3M7T4K9_BRAPC</name>
<dbReference type="EMBL" id="REGN01000323">
    <property type="protein sequence ID" value="RNA42770.1"/>
    <property type="molecule type" value="Genomic_DNA"/>
</dbReference>
<dbReference type="Proteomes" id="UP000276133">
    <property type="component" value="Unassembled WGS sequence"/>
</dbReference>
<dbReference type="AlphaFoldDB" id="A0A3M7T4K9"/>
<reference evidence="1 2" key="1">
    <citation type="journal article" date="2018" name="Sci. Rep.">
        <title>Genomic signatures of local adaptation to the degree of environmental predictability in rotifers.</title>
        <authorList>
            <person name="Franch-Gras L."/>
            <person name="Hahn C."/>
            <person name="Garcia-Roger E.M."/>
            <person name="Carmona M.J."/>
            <person name="Serra M."/>
            <person name="Gomez A."/>
        </authorList>
    </citation>
    <scope>NUCLEOTIDE SEQUENCE [LARGE SCALE GENOMIC DNA]</scope>
    <source>
        <strain evidence="1">HYR1</strain>
    </source>
</reference>
<keyword evidence="2" id="KW-1185">Reference proteome</keyword>
<evidence type="ECO:0000313" key="2">
    <source>
        <dbReference type="Proteomes" id="UP000276133"/>
    </source>
</evidence>
<gene>
    <name evidence="1" type="ORF">BpHYR1_021873</name>
</gene>
<organism evidence="1 2">
    <name type="scientific">Brachionus plicatilis</name>
    <name type="common">Marine rotifer</name>
    <name type="synonym">Brachionus muelleri</name>
    <dbReference type="NCBI Taxonomy" id="10195"/>
    <lineage>
        <taxon>Eukaryota</taxon>
        <taxon>Metazoa</taxon>
        <taxon>Spiralia</taxon>
        <taxon>Gnathifera</taxon>
        <taxon>Rotifera</taxon>
        <taxon>Eurotatoria</taxon>
        <taxon>Monogononta</taxon>
        <taxon>Pseudotrocha</taxon>
        <taxon>Ploima</taxon>
        <taxon>Brachionidae</taxon>
        <taxon>Brachionus</taxon>
    </lineage>
</organism>
<comment type="caution">
    <text evidence="1">The sequence shown here is derived from an EMBL/GenBank/DDBJ whole genome shotgun (WGS) entry which is preliminary data.</text>
</comment>